<name>A0A411YW00_9RHOB</name>
<feature type="non-terminal residue" evidence="2">
    <location>
        <position position="41"/>
    </location>
</feature>
<evidence type="ECO:0000313" key="2">
    <source>
        <dbReference type="EMBL" id="RGP35034.1"/>
    </source>
</evidence>
<keyword evidence="1" id="KW-1133">Transmembrane helix</keyword>
<keyword evidence="1" id="KW-0472">Membrane</keyword>
<feature type="transmembrane region" description="Helical" evidence="1">
    <location>
        <begin position="16"/>
        <end position="39"/>
    </location>
</feature>
<evidence type="ECO:0000256" key="1">
    <source>
        <dbReference type="SAM" id="Phobius"/>
    </source>
</evidence>
<keyword evidence="3" id="KW-1185">Reference proteome</keyword>
<reference evidence="2 3" key="1">
    <citation type="submission" date="2018-08" db="EMBL/GenBank/DDBJ databases">
        <title>Flavobacterium tibetense sp. nov., isolated from a wetland YonghuCo on Tibetan Plateau.</title>
        <authorList>
            <person name="Phurbu D."/>
            <person name="Lu H."/>
            <person name="Xing P."/>
        </authorList>
    </citation>
    <scope>NUCLEOTIDE SEQUENCE [LARGE SCALE GENOMIC DNA]</scope>
    <source>
        <strain evidence="2 3">DJC</strain>
    </source>
</reference>
<proteinExistence type="predicted"/>
<evidence type="ECO:0000313" key="3">
    <source>
        <dbReference type="Proteomes" id="UP000284547"/>
    </source>
</evidence>
<dbReference type="Proteomes" id="UP000284547">
    <property type="component" value="Unassembled WGS sequence"/>
</dbReference>
<organism evidence="2 3">
    <name type="scientific">Pseudotabrizicola alkalilacus</name>
    <dbReference type="NCBI Taxonomy" id="2305252"/>
    <lineage>
        <taxon>Bacteria</taxon>
        <taxon>Pseudomonadati</taxon>
        <taxon>Pseudomonadota</taxon>
        <taxon>Alphaproteobacteria</taxon>
        <taxon>Rhodobacterales</taxon>
        <taxon>Paracoccaceae</taxon>
        <taxon>Pseudotabrizicola</taxon>
    </lineage>
</organism>
<dbReference type="EMBL" id="QWEY01000095">
    <property type="protein sequence ID" value="RGP35034.1"/>
    <property type="molecule type" value="Genomic_DNA"/>
</dbReference>
<sequence length="41" mass="4776">MSLYGHIGELRKRNMWAILAFFIFLIAGFFLAKPVIVYLQS</sequence>
<keyword evidence="1" id="KW-0812">Transmembrane</keyword>
<accession>A0A411YW00</accession>
<dbReference type="AlphaFoldDB" id="A0A411YW00"/>
<comment type="caution">
    <text evidence="2">The sequence shown here is derived from an EMBL/GenBank/DDBJ whole genome shotgun (WGS) entry which is preliminary data.</text>
</comment>
<gene>
    <name evidence="2" type="ORF">D1012_22280</name>
</gene>
<protein>
    <submittedName>
        <fullName evidence="2">Twin-arginine translocase subunit TatC</fullName>
    </submittedName>
</protein>